<dbReference type="SUPFAM" id="SSF53474">
    <property type="entry name" value="alpha/beta-Hydrolases"/>
    <property type="match status" value="1"/>
</dbReference>
<dbReference type="EMBL" id="CP059851">
    <property type="protein sequence ID" value="QMW23788.1"/>
    <property type="molecule type" value="Genomic_DNA"/>
</dbReference>
<evidence type="ECO:0000259" key="1">
    <source>
        <dbReference type="Pfam" id="PF00561"/>
    </source>
</evidence>
<sequence>MAFDPASGIHFEVLGQGPAVMVALPLMASYREIFGDAMMPVFNGYVGPLKDRFSLILIDYPSIGQSRDIAPEDLTADRVCADLLRVATAAGHDRFAYWGYSWSGAVGLQLAARTDRLSALVIGGWPPLGGPYANLLDASRRKIGHVEPGSRIILRSDDQYRQWSCYYQSMIDWDEASSVAAIGCPRFGYFGGNGDLVEAGLAVNIASAFRANRARLEAMGWDIVEFSGRGHDVCMDATLVVPPVAAFLDRALG</sequence>
<reference evidence="2 3" key="1">
    <citation type="submission" date="2020-07" db="EMBL/GenBank/DDBJ databases">
        <title>Complete genome sequence for Sandaracinobacter sp. M6.</title>
        <authorList>
            <person name="Tang Y."/>
            <person name="Liu Q."/>
            <person name="Guo Z."/>
            <person name="Lei P."/>
            <person name="Huang B."/>
        </authorList>
    </citation>
    <scope>NUCLEOTIDE SEQUENCE [LARGE SCALE GENOMIC DNA]</scope>
    <source>
        <strain evidence="2 3">M6</strain>
    </source>
</reference>
<dbReference type="KEGG" id="sand:H3309_04720"/>
<organism evidence="2 3">
    <name type="scientific">Sandaracinobacteroides saxicola</name>
    <dbReference type="NCBI Taxonomy" id="2759707"/>
    <lineage>
        <taxon>Bacteria</taxon>
        <taxon>Pseudomonadati</taxon>
        <taxon>Pseudomonadota</taxon>
        <taxon>Alphaproteobacteria</taxon>
        <taxon>Sphingomonadales</taxon>
        <taxon>Sphingosinicellaceae</taxon>
        <taxon>Sandaracinobacteroides</taxon>
    </lineage>
</organism>
<dbReference type="InterPro" id="IPR029058">
    <property type="entry name" value="AB_hydrolase_fold"/>
</dbReference>
<keyword evidence="3" id="KW-1185">Reference proteome</keyword>
<proteinExistence type="predicted"/>
<dbReference type="Proteomes" id="UP000515292">
    <property type="component" value="Chromosome"/>
</dbReference>
<name>A0A7G5IK96_9SPHN</name>
<dbReference type="InterPro" id="IPR000073">
    <property type="entry name" value="AB_hydrolase_1"/>
</dbReference>
<dbReference type="GO" id="GO:0016787">
    <property type="term" value="F:hydrolase activity"/>
    <property type="evidence" value="ECO:0007669"/>
    <property type="project" value="UniProtKB-KW"/>
</dbReference>
<dbReference type="AlphaFoldDB" id="A0A7G5IK96"/>
<gene>
    <name evidence="2" type="ORF">H3309_04720</name>
</gene>
<evidence type="ECO:0000313" key="2">
    <source>
        <dbReference type="EMBL" id="QMW23788.1"/>
    </source>
</evidence>
<evidence type="ECO:0000313" key="3">
    <source>
        <dbReference type="Proteomes" id="UP000515292"/>
    </source>
</evidence>
<dbReference type="Gene3D" id="3.40.50.1820">
    <property type="entry name" value="alpha/beta hydrolase"/>
    <property type="match status" value="1"/>
</dbReference>
<accession>A0A7G5IK96</accession>
<dbReference type="Pfam" id="PF00561">
    <property type="entry name" value="Abhydrolase_1"/>
    <property type="match status" value="1"/>
</dbReference>
<dbReference type="RefSeq" id="WP_182297611.1">
    <property type="nucleotide sequence ID" value="NZ_CP059851.1"/>
</dbReference>
<protein>
    <submittedName>
        <fullName evidence="2">Alpha/beta fold hydrolase</fullName>
    </submittedName>
</protein>
<feature type="domain" description="AB hydrolase-1" evidence="1">
    <location>
        <begin position="50"/>
        <end position="122"/>
    </location>
</feature>
<keyword evidence="2" id="KW-0378">Hydrolase</keyword>